<evidence type="ECO:0000313" key="2">
    <source>
        <dbReference type="EMBL" id="EPT02899.1"/>
    </source>
</evidence>
<keyword evidence="3" id="KW-1185">Reference proteome</keyword>
<dbReference type="EMBL" id="KE504133">
    <property type="protein sequence ID" value="EPT02899.1"/>
    <property type="molecule type" value="Genomic_DNA"/>
</dbReference>
<reference evidence="2 3" key="1">
    <citation type="journal article" date="2012" name="Science">
        <title>The Paleozoic origin of enzymatic lignin decomposition reconstructed from 31 fungal genomes.</title>
        <authorList>
            <person name="Floudas D."/>
            <person name="Binder M."/>
            <person name="Riley R."/>
            <person name="Barry K."/>
            <person name="Blanchette R.A."/>
            <person name="Henrissat B."/>
            <person name="Martinez A.T."/>
            <person name="Otillar R."/>
            <person name="Spatafora J.W."/>
            <person name="Yadav J.S."/>
            <person name="Aerts A."/>
            <person name="Benoit I."/>
            <person name="Boyd A."/>
            <person name="Carlson A."/>
            <person name="Copeland A."/>
            <person name="Coutinho P.M."/>
            <person name="de Vries R.P."/>
            <person name="Ferreira P."/>
            <person name="Findley K."/>
            <person name="Foster B."/>
            <person name="Gaskell J."/>
            <person name="Glotzer D."/>
            <person name="Gorecki P."/>
            <person name="Heitman J."/>
            <person name="Hesse C."/>
            <person name="Hori C."/>
            <person name="Igarashi K."/>
            <person name="Jurgens J.A."/>
            <person name="Kallen N."/>
            <person name="Kersten P."/>
            <person name="Kohler A."/>
            <person name="Kuees U."/>
            <person name="Kumar T.K.A."/>
            <person name="Kuo A."/>
            <person name="LaButti K."/>
            <person name="Larrondo L.F."/>
            <person name="Lindquist E."/>
            <person name="Ling A."/>
            <person name="Lombard V."/>
            <person name="Lucas S."/>
            <person name="Lundell T."/>
            <person name="Martin R."/>
            <person name="McLaughlin D.J."/>
            <person name="Morgenstern I."/>
            <person name="Morin E."/>
            <person name="Murat C."/>
            <person name="Nagy L.G."/>
            <person name="Nolan M."/>
            <person name="Ohm R.A."/>
            <person name="Patyshakuliyeva A."/>
            <person name="Rokas A."/>
            <person name="Ruiz-Duenas F.J."/>
            <person name="Sabat G."/>
            <person name="Salamov A."/>
            <person name="Samejima M."/>
            <person name="Schmutz J."/>
            <person name="Slot J.C."/>
            <person name="St John F."/>
            <person name="Stenlid J."/>
            <person name="Sun H."/>
            <person name="Sun S."/>
            <person name="Syed K."/>
            <person name="Tsang A."/>
            <person name="Wiebenga A."/>
            <person name="Young D."/>
            <person name="Pisabarro A."/>
            <person name="Eastwood D.C."/>
            <person name="Martin F."/>
            <person name="Cullen D."/>
            <person name="Grigoriev I.V."/>
            <person name="Hibbett D.S."/>
        </authorList>
    </citation>
    <scope>NUCLEOTIDE SEQUENCE</scope>
    <source>
        <strain evidence="3">FP-58527</strain>
    </source>
</reference>
<dbReference type="STRING" id="743788.S8EHZ2"/>
<dbReference type="OrthoDB" id="2744000at2759"/>
<feature type="region of interest" description="Disordered" evidence="1">
    <location>
        <begin position="1"/>
        <end position="20"/>
    </location>
</feature>
<proteinExistence type="predicted"/>
<protein>
    <submittedName>
        <fullName evidence="2">Uncharacterized protein</fullName>
    </submittedName>
</protein>
<accession>S8EHZ2</accession>
<organism evidence="2 3">
    <name type="scientific">Fomitopsis schrenkii</name>
    <name type="common">Brown rot fungus</name>
    <dbReference type="NCBI Taxonomy" id="2126942"/>
    <lineage>
        <taxon>Eukaryota</taxon>
        <taxon>Fungi</taxon>
        <taxon>Dikarya</taxon>
        <taxon>Basidiomycota</taxon>
        <taxon>Agaricomycotina</taxon>
        <taxon>Agaricomycetes</taxon>
        <taxon>Polyporales</taxon>
        <taxon>Fomitopsis</taxon>
    </lineage>
</organism>
<evidence type="ECO:0000313" key="3">
    <source>
        <dbReference type="Proteomes" id="UP000015241"/>
    </source>
</evidence>
<feature type="compositionally biased region" description="Polar residues" evidence="1">
    <location>
        <begin position="1"/>
        <end position="11"/>
    </location>
</feature>
<sequence length="273" mass="29659">MQETSGSSATPATVPPPGASFSFTSEELAQLLGTIVSKLQRAPTAEAVAGTSPVVPSQVTAESFPAFSMASGSQPTPGMSLLDQFPSVKAGVLLDIARHDFEPSDLYKLDSKYRDKAERSVLDLSVYFRILTAFASSSGNPLFSCHVATSTMEYLCQLQKFHEEYQWSAVLSYHMEFHHRRLREMTRGDYSKWGMIDASLQVQHLFGRERVRTAGHSQAGVLKPAGPRDASGEVCQNFNRGKCDSPCRNRRAHKCSTCGGDHSAAACTSKASA</sequence>
<gene>
    <name evidence="2" type="ORF">FOMPIDRAFT_1029190</name>
</gene>
<dbReference type="HOGENOM" id="CLU_082469_0_0_1"/>
<dbReference type="InParanoid" id="S8EHZ2"/>
<dbReference type="eggNOG" id="ENOG502R18J">
    <property type="taxonomic scope" value="Eukaryota"/>
</dbReference>
<name>S8EHZ2_FOMSC</name>
<evidence type="ECO:0000256" key="1">
    <source>
        <dbReference type="SAM" id="MobiDB-lite"/>
    </source>
</evidence>
<dbReference type="Proteomes" id="UP000015241">
    <property type="component" value="Unassembled WGS sequence"/>
</dbReference>
<dbReference type="AlphaFoldDB" id="S8EHZ2"/>